<dbReference type="SUPFAM" id="SSF144232">
    <property type="entry name" value="HIT/MYND zinc finger-like"/>
    <property type="match status" value="1"/>
</dbReference>
<dbReference type="Gene3D" id="2.170.270.10">
    <property type="entry name" value="SET domain"/>
    <property type="match status" value="1"/>
</dbReference>
<evidence type="ECO:0000256" key="3">
    <source>
        <dbReference type="ARBA" id="ARBA00022691"/>
    </source>
</evidence>
<dbReference type="InterPro" id="IPR002893">
    <property type="entry name" value="Znf_MYND"/>
</dbReference>
<evidence type="ECO:0000313" key="8">
    <source>
        <dbReference type="EMBL" id="WAR22457.1"/>
    </source>
</evidence>
<keyword evidence="1" id="KW-0489">Methyltransferase</keyword>
<keyword evidence="9" id="KW-1185">Reference proteome</keyword>
<evidence type="ECO:0000256" key="4">
    <source>
        <dbReference type="ARBA" id="ARBA00022723"/>
    </source>
</evidence>
<organism evidence="8 9">
    <name type="scientific">Mya arenaria</name>
    <name type="common">Soft-shell clam</name>
    <dbReference type="NCBI Taxonomy" id="6604"/>
    <lineage>
        <taxon>Eukaryota</taxon>
        <taxon>Metazoa</taxon>
        <taxon>Spiralia</taxon>
        <taxon>Lophotrochozoa</taxon>
        <taxon>Mollusca</taxon>
        <taxon>Bivalvia</taxon>
        <taxon>Autobranchia</taxon>
        <taxon>Heteroconchia</taxon>
        <taxon>Euheterodonta</taxon>
        <taxon>Imparidentia</taxon>
        <taxon>Neoheterodontei</taxon>
        <taxon>Myida</taxon>
        <taxon>Myoidea</taxon>
        <taxon>Myidae</taxon>
        <taxon>Mya</taxon>
    </lineage>
</organism>
<dbReference type="PANTHER" id="PTHR46402:SF2">
    <property type="entry name" value="HISTONE-LYSINE N-TRIMETHYLTRANSFERASE SMYD5"/>
    <property type="match status" value="1"/>
</dbReference>
<dbReference type="InterPro" id="IPR046341">
    <property type="entry name" value="SET_dom_sf"/>
</dbReference>
<keyword evidence="5" id="KW-0863">Zinc-finger</keyword>
<gene>
    <name evidence="8" type="ORF">MAR_016431</name>
</gene>
<evidence type="ECO:0000313" key="9">
    <source>
        <dbReference type="Proteomes" id="UP001164746"/>
    </source>
</evidence>
<protein>
    <submittedName>
        <fullName evidence="8">SMYD5-like protein</fullName>
    </submittedName>
</protein>
<feature type="domain" description="MYND-type" evidence="7">
    <location>
        <begin position="85"/>
        <end position="121"/>
    </location>
</feature>
<dbReference type="Proteomes" id="UP001164746">
    <property type="component" value="Chromosome 12"/>
</dbReference>
<name>A0ABY7FLK2_MYAAR</name>
<dbReference type="SUPFAM" id="SSF82199">
    <property type="entry name" value="SET domain"/>
    <property type="match status" value="1"/>
</dbReference>
<proteinExistence type="predicted"/>
<dbReference type="Gene3D" id="1.10.220.160">
    <property type="match status" value="1"/>
</dbReference>
<evidence type="ECO:0000256" key="5">
    <source>
        <dbReference type="ARBA" id="ARBA00022771"/>
    </source>
</evidence>
<reference evidence="8" key="1">
    <citation type="submission" date="2022-11" db="EMBL/GenBank/DDBJ databases">
        <title>Centuries of genome instability and evolution in soft-shell clam transmissible cancer (bioRxiv).</title>
        <authorList>
            <person name="Hart S.F.M."/>
            <person name="Yonemitsu M.A."/>
            <person name="Giersch R.M."/>
            <person name="Beal B.F."/>
            <person name="Arriagada G."/>
            <person name="Davis B.W."/>
            <person name="Ostrander E.A."/>
            <person name="Goff S.P."/>
            <person name="Metzger M.J."/>
        </authorList>
    </citation>
    <scope>NUCLEOTIDE SEQUENCE</scope>
    <source>
        <strain evidence="8">MELC-2E11</strain>
        <tissue evidence="8">Siphon/mantle</tissue>
    </source>
</reference>
<dbReference type="Pfam" id="PF01753">
    <property type="entry name" value="zf-MYND"/>
    <property type="match status" value="1"/>
</dbReference>
<evidence type="ECO:0000256" key="6">
    <source>
        <dbReference type="ARBA" id="ARBA00022833"/>
    </source>
</evidence>
<keyword evidence="2" id="KW-0808">Transferase</keyword>
<keyword evidence="3" id="KW-0949">S-adenosyl-L-methionine</keyword>
<evidence type="ECO:0000256" key="2">
    <source>
        <dbReference type="ARBA" id="ARBA00022679"/>
    </source>
</evidence>
<evidence type="ECO:0000259" key="7">
    <source>
        <dbReference type="Pfam" id="PF01753"/>
    </source>
</evidence>
<keyword evidence="6" id="KW-0862">Zinc</keyword>
<keyword evidence="4" id="KW-0479">Metal-binding</keyword>
<dbReference type="PANTHER" id="PTHR46402">
    <property type="entry name" value="SET AND MYND DOMAIN-CONTAINING PROTEIN 5"/>
    <property type="match status" value="1"/>
</dbReference>
<accession>A0ABY7FLK2</accession>
<sequence>MATLTENVEVKVKESRKGKGLYARKQINEGETILEETPMVCCQFAWNELYKYTACENCLRSLEKAEAMARRLTENPALDLPHLECCEVKVEDITYCPACQVPYCSTECRDQAWAAYHRVLCLGSAREDPEHPVNRLMEAWRNIHFPPETATIMLLLKMIAMVKQDQWLTPEGFRSMFALMGTNQQGIGSSSISVWARNCDDLDLSESDKNDLDKVIDQLYDDLDREFTIFIHI</sequence>
<dbReference type="Gene3D" id="6.10.140.2220">
    <property type="match status" value="1"/>
</dbReference>
<evidence type="ECO:0000256" key="1">
    <source>
        <dbReference type="ARBA" id="ARBA00022603"/>
    </source>
</evidence>
<dbReference type="EMBL" id="CP111023">
    <property type="protein sequence ID" value="WAR22457.1"/>
    <property type="molecule type" value="Genomic_DNA"/>
</dbReference>